<sequence length="236" mass="24951">MGLTSTKVALISGASRGIGAAVAKRLFDAGWTVSLGMRRPDLPDWAASNPERVHLFAYEAASPDSGTDWSSAVMAQFGRIDAVVANAGISIPKSAVEITDAEMAEMLEINVQAPRRLVAGCWDALAQSGRGRVILLASLSGQRVKSARSGAYSVSKFAVVGLAHALRHAGFDQGIRATAICPGFVATDMAISLTERAPDTMTQPEDLARVIDMLIDLPNEASVAEFCVNCQLEESF</sequence>
<dbReference type="EMBL" id="FNBL01000015">
    <property type="protein sequence ID" value="SDG27577.1"/>
    <property type="molecule type" value="Genomic_DNA"/>
</dbReference>
<accession>A0A1G7SWW4</accession>
<dbReference type="Proteomes" id="UP000182284">
    <property type="component" value="Unassembled WGS sequence"/>
</dbReference>
<protein>
    <submittedName>
        <fullName evidence="4">NADP-dependent 3-hydroxy acid dehydrogenase YdfG</fullName>
    </submittedName>
</protein>
<dbReference type="PANTHER" id="PTHR44196:SF1">
    <property type="entry name" value="DEHYDROGENASE_REDUCTASE SDR FAMILY MEMBER 7B"/>
    <property type="match status" value="1"/>
</dbReference>
<gene>
    <name evidence="4" type="ORF">SAMN04488117_11573</name>
</gene>
<dbReference type="SUPFAM" id="SSF51735">
    <property type="entry name" value="NAD(P)-binding Rossmann-fold domains"/>
    <property type="match status" value="1"/>
</dbReference>
<dbReference type="AlphaFoldDB" id="A0A1G7SWW4"/>
<comment type="similarity">
    <text evidence="1 3">Belongs to the short-chain dehydrogenases/reductases (SDR) family.</text>
</comment>
<dbReference type="PRINTS" id="PR00081">
    <property type="entry name" value="GDHRDH"/>
</dbReference>
<dbReference type="InterPro" id="IPR036291">
    <property type="entry name" value="NAD(P)-bd_dom_sf"/>
</dbReference>
<dbReference type="PROSITE" id="PS00061">
    <property type="entry name" value="ADH_SHORT"/>
    <property type="match status" value="1"/>
</dbReference>
<dbReference type="GO" id="GO:0016020">
    <property type="term" value="C:membrane"/>
    <property type="evidence" value="ECO:0007669"/>
    <property type="project" value="TreeGrafter"/>
</dbReference>
<evidence type="ECO:0000256" key="3">
    <source>
        <dbReference type="RuleBase" id="RU000363"/>
    </source>
</evidence>
<dbReference type="PANTHER" id="PTHR44196">
    <property type="entry name" value="DEHYDROGENASE/REDUCTASE SDR FAMILY MEMBER 7B"/>
    <property type="match status" value="1"/>
</dbReference>
<keyword evidence="2" id="KW-0560">Oxidoreductase</keyword>
<dbReference type="Gene3D" id="3.40.50.720">
    <property type="entry name" value="NAD(P)-binding Rossmann-like Domain"/>
    <property type="match status" value="1"/>
</dbReference>
<evidence type="ECO:0000256" key="1">
    <source>
        <dbReference type="ARBA" id="ARBA00006484"/>
    </source>
</evidence>
<evidence type="ECO:0000313" key="4">
    <source>
        <dbReference type="EMBL" id="SDG27577.1"/>
    </source>
</evidence>
<name>A0A1G7SWW4_9RHOB</name>
<evidence type="ECO:0000313" key="5">
    <source>
        <dbReference type="Proteomes" id="UP000182284"/>
    </source>
</evidence>
<evidence type="ECO:0000256" key="2">
    <source>
        <dbReference type="ARBA" id="ARBA00023002"/>
    </source>
</evidence>
<dbReference type="PRINTS" id="PR00080">
    <property type="entry name" value="SDRFAMILY"/>
</dbReference>
<dbReference type="RefSeq" id="WP_074646698.1">
    <property type="nucleotide sequence ID" value="NZ_FNBL01000015.1"/>
</dbReference>
<dbReference type="OrthoDB" id="9792355at2"/>
<dbReference type="InterPro" id="IPR002347">
    <property type="entry name" value="SDR_fam"/>
</dbReference>
<organism evidence="4 5">
    <name type="scientific">Celeribacter baekdonensis</name>
    <dbReference type="NCBI Taxonomy" id="875171"/>
    <lineage>
        <taxon>Bacteria</taxon>
        <taxon>Pseudomonadati</taxon>
        <taxon>Pseudomonadota</taxon>
        <taxon>Alphaproteobacteria</taxon>
        <taxon>Rhodobacterales</taxon>
        <taxon>Roseobacteraceae</taxon>
        <taxon>Celeribacter</taxon>
    </lineage>
</organism>
<dbReference type="Pfam" id="PF00106">
    <property type="entry name" value="adh_short"/>
    <property type="match status" value="1"/>
</dbReference>
<dbReference type="InterPro" id="IPR020904">
    <property type="entry name" value="Sc_DH/Rdtase_CS"/>
</dbReference>
<proteinExistence type="inferred from homology"/>
<reference evidence="4 5" key="1">
    <citation type="submission" date="2016-10" db="EMBL/GenBank/DDBJ databases">
        <authorList>
            <person name="de Groot N.N."/>
        </authorList>
    </citation>
    <scope>NUCLEOTIDE SEQUENCE [LARGE SCALE GENOMIC DNA]</scope>
    <source>
        <strain evidence="4 5">DSM 27375</strain>
    </source>
</reference>
<dbReference type="GO" id="GO:0016491">
    <property type="term" value="F:oxidoreductase activity"/>
    <property type="evidence" value="ECO:0007669"/>
    <property type="project" value="UniProtKB-KW"/>
</dbReference>